<dbReference type="HOGENOM" id="CLU_685932_0_0_1"/>
<dbReference type="SUPFAM" id="SSF48065">
    <property type="entry name" value="DBL homology domain (DH-domain)"/>
    <property type="match status" value="2"/>
</dbReference>
<dbReference type="SMART" id="SM00325">
    <property type="entry name" value="RhoGEF"/>
    <property type="match status" value="1"/>
</dbReference>
<dbReference type="Proteomes" id="UP000013827">
    <property type="component" value="Unassembled WGS sequence"/>
</dbReference>
<dbReference type="InterPro" id="IPR035899">
    <property type="entry name" value="DBL_dom_sf"/>
</dbReference>
<dbReference type="eggNOG" id="KOG2996">
    <property type="taxonomic scope" value="Eukaryota"/>
</dbReference>
<keyword evidence="5" id="KW-1185">Reference proteome</keyword>
<dbReference type="RefSeq" id="XP_005758040.1">
    <property type="nucleotide sequence ID" value="XM_005757983.1"/>
</dbReference>
<dbReference type="PROSITE" id="PS50010">
    <property type="entry name" value="DH_2"/>
    <property type="match status" value="1"/>
</dbReference>
<name>A0A0D3I2X6_EMIH1</name>
<evidence type="ECO:0000259" key="3">
    <source>
        <dbReference type="PROSITE" id="PS50010"/>
    </source>
</evidence>
<feature type="region of interest" description="Disordered" evidence="2">
    <location>
        <begin position="374"/>
        <end position="402"/>
    </location>
</feature>
<dbReference type="KEGG" id="ehx:EMIHUDRAFT_438955"/>
<feature type="domain" description="DH" evidence="3">
    <location>
        <begin position="75"/>
        <end position="282"/>
    </location>
</feature>
<dbReference type="GO" id="GO:0005085">
    <property type="term" value="F:guanyl-nucleotide exchange factor activity"/>
    <property type="evidence" value="ECO:0007669"/>
    <property type="project" value="InterPro"/>
</dbReference>
<feature type="coiled-coil region" evidence="1">
    <location>
        <begin position="47"/>
        <end position="74"/>
    </location>
</feature>
<dbReference type="InterPro" id="IPR000219">
    <property type="entry name" value="DH_dom"/>
</dbReference>
<dbReference type="Gene3D" id="1.20.900.10">
    <property type="entry name" value="Dbl homology (DH) domain"/>
    <property type="match status" value="2"/>
</dbReference>
<keyword evidence="1" id="KW-0175">Coiled coil</keyword>
<dbReference type="AlphaFoldDB" id="A0A0D3I2X6"/>
<evidence type="ECO:0000313" key="5">
    <source>
        <dbReference type="Proteomes" id="UP000013827"/>
    </source>
</evidence>
<sequence>MTDMAPNDERTVGEAHVPKVEMRQISDRSSLRSDAPQNSARHAAAPLQQIAEVLEAQEEAKAALEEAARDKKVRELSTCVSEFVSTEARYLADLQSVAVSFLEPLRPLLPPQLHYAIFSNLPQLQGLHQGLGTDLERATSETASDSGQACVDAFSKLLPYFRMYATYCCNYPNVAEALCKVAAEHSGAATALVEAEEARGVKLQALLFRPVQRLCVYPLPPERPSLLLVTLSALKLLVRRRNRYPLLLERMKKSSQPESQMRTTCESAFAALQELNSEVNERVRQMEASSLALTSASSLALTSASSLALTSASSLALTSASSLALTSASSLALTSASSLALTSASSLALTSASSLARAAASASSAARAAAAVFSAPSPRTAARPPPPPAPLPAAAARPPLRM</sequence>
<protein>
    <recommendedName>
        <fullName evidence="3">DH domain-containing protein</fullName>
    </recommendedName>
</protein>
<dbReference type="GeneID" id="17251820"/>
<dbReference type="PaxDb" id="2903-EOD05611"/>
<dbReference type="Pfam" id="PF00621">
    <property type="entry name" value="RhoGEF"/>
    <property type="match status" value="1"/>
</dbReference>
<dbReference type="EnsemblProtists" id="EOD05611">
    <property type="protein sequence ID" value="EOD05611"/>
    <property type="gene ID" value="EMIHUDRAFT_438955"/>
</dbReference>
<evidence type="ECO:0000313" key="4">
    <source>
        <dbReference type="EnsemblProtists" id="EOD05611"/>
    </source>
</evidence>
<dbReference type="PANTHER" id="PTHR12673">
    <property type="entry name" value="FACIOGENITAL DYSPLASIA PROTEIN"/>
    <property type="match status" value="1"/>
</dbReference>
<reference evidence="5" key="1">
    <citation type="journal article" date="2013" name="Nature">
        <title>Pan genome of the phytoplankton Emiliania underpins its global distribution.</title>
        <authorList>
            <person name="Read B.A."/>
            <person name="Kegel J."/>
            <person name="Klute M.J."/>
            <person name="Kuo A."/>
            <person name="Lefebvre S.C."/>
            <person name="Maumus F."/>
            <person name="Mayer C."/>
            <person name="Miller J."/>
            <person name="Monier A."/>
            <person name="Salamov A."/>
            <person name="Young J."/>
            <person name="Aguilar M."/>
            <person name="Claverie J.M."/>
            <person name="Frickenhaus S."/>
            <person name="Gonzalez K."/>
            <person name="Herman E.K."/>
            <person name="Lin Y.C."/>
            <person name="Napier J."/>
            <person name="Ogata H."/>
            <person name="Sarno A.F."/>
            <person name="Shmutz J."/>
            <person name="Schroeder D."/>
            <person name="de Vargas C."/>
            <person name="Verret F."/>
            <person name="von Dassow P."/>
            <person name="Valentin K."/>
            <person name="Van de Peer Y."/>
            <person name="Wheeler G."/>
            <person name="Dacks J.B."/>
            <person name="Delwiche C.F."/>
            <person name="Dyhrman S.T."/>
            <person name="Glockner G."/>
            <person name="John U."/>
            <person name="Richards T."/>
            <person name="Worden A.Z."/>
            <person name="Zhang X."/>
            <person name="Grigoriev I.V."/>
            <person name="Allen A.E."/>
            <person name="Bidle K."/>
            <person name="Borodovsky M."/>
            <person name="Bowler C."/>
            <person name="Brownlee C."/>
            <person name="Cock J.M."/>
            <person name="Elias M."/>
            <person name="Gladyshev V.N."/>
            <person name="Groth M."/>
            <person name="Guda C."/>
            <person name="Hadaegh A."/>
            <person name="Iglesias-Rodriguez M.D."/>
            <person name="Jenkins J."/>
            <person name="Jones B.M."/>
            <person name="Lawson T."/>
            <person name="Leese F."/>
            <person name="Lindquist E."/>
            <person name="Lobanov A."/>
            <person name="Lomsadze A."/>
            <person name="Malik S.B."/>
            <person name="Marsh M.E."/>
            <person name="Mackinder L."/>
            <person name="Mock T."/>
            <person name="Mueller-Roeber B."/>
            <person name="Pagarete A."/>
            <person name="Parker M."/>
            <person name="Probert I."/>
            <person name="Quesneville H."/>
            <person name="Raines C."/>
            <person name="Rensing S.A."/>
            <person name="Riano-Pachon D.M."/>
            <person name="Richier S."/>
            <person name="Rokitta S."/>
            <person name="Shiraiwa Y."/>
            <person name="Soanes D.M."/>
            <person name="van der Giezen M."/>
            <person name="Wahlund T.M."/>
            <person name="Williams B."/>
            <person name="Wilson W."/>
            <person name="Wolfe G."/>
            <person name="Wurch L.L."/>
        </authorList>
    </citation>
    <scope>NUCLEOTIDE SEQUENCE</scope>
</reference>
<feature type="compositionally biased region" description="Basic and acidic residues" evidence="2">
    <location>
        <begin position="7"/>
        <end position="31"/>
    </location>
</feature>
<feature type="compositionally biased region" description="Low complexity" evidence="2">
    <location>
        <begin position="392"/>
        <end position="402"/>
    </location>
</feature>
<evidence type="ECO:0000256" key="1">
    <source>
        <dbReference type="SAM" id="Coils"/>
    </source>
</evidence>
<reference evidence="4" key="2">
    <citation type="submission" date="2024-10" db="UniProtKB">
        <authorList>
            <consortium name="EnsemblProtists"/>
        </authorList>
    </citation>
    <scope>IDENTIFICATION</scope>
</reference>
<feature type="region of interest" description="Disordered" evidence="2">
    <location>
        <begin position="1"/>
        <end position="44"/>
    </location>
</feature>
<dbReference type="GO" id="GO:0005737">
    <property type="term" value="C:cytoplasm"/>
    <property type="evidence" value="ECO:0007669"/>
    <property type="project" value="TreeGrafter"/>
</dbReference>
<dbReference type="PANTHER" id="PTHR12673:SF159">
    <property type="entry name" value="LD03170P"/>
    <property type="match status" value="1"/>
</dbReference>
<evidence type="ECO:0000256" key="2">
    <source>
        <dbReference type="SAM" id="MobiDB-lite"/>
    </source>
</evidence>
<dbReference type="InterPro" id="IPR051092">
    <property type="entry name" value="FYVE_RhoGEF_PH"/>
</dbReference>
<organism evidence="4 5">
    <name type="scientific">Emiliania huxleyi (strain CCMP1516)</name>
    <dbReference type="NCBI Taxonomy" id="280463"/>
    <lineage>
        <taxon>Eukaryota</taxon>
        <taxon>Haptista</taxon>
        <taxon>Haptophyta</taxon>
        <taxon>Prymnesiophyceae</taxon>
        <taxon>Isochrysidales</taxon>
        <taxon>Noelaerhabdaceae</taxon>
        <taxon>Emiliania</taxon>
    </lineage>
</organism>
<accession>A0A0D3I2X6</accession>
<proteinExistence type="predicted"/>
<dbReference type="STRING" id="2903.R1D421"/>